<dbReference type="AlphaFoldDB" id="A0A9D6A9H6"/>
<evidence type="ECO:0000313" key="2">
    <source>
        <dbReference type="Proteomes" id="UP000787419"/>
    </source>
</evidence>
<proteinExistence type="predicted"/>
<organism evidence="1 2">
    <name type="scientific">Prevotella nigrescens</name>
    <dbReference type="NCBI Taxonomy" id="28133"/>
    <lineage>
        <taxon>Bacteria</taxon>
        <taxon>Pseudomonadati</taxon>
        <taxon>Bacteroidota</taxon>
        <taxon>Bacteroidia</taxon>
        <taxon>Bacteroidales</taxon>
        <taxon>Prevotellaceae</taxon>
        <taxon>Prevotella</taxon>
    </lineage>
</organism>
<dbReference type="RefSeq" id="WP_278489446.1">
    <property type="nucleotide sequence ID" value="NZ_JABZTM010000025.1"/>
</dbReference>
<accession>A0A9D6A9H6</accession>
<name>A0A9D6A9H6_9BACT</name>
<sequence length="170" mass="19471">MEISFNIQTQEGDEYIIAVTDADITPLSEDIKQMLLENNLQIGEIIIDRKKGDHCTGRKVLHKIANELANIFAENQDLILYYFCDDINPIPNLNTKGQHKDLSSQEYRSRLFSKLFEGYKKSHQVTGINNYPIIIDGEGYKEFVHLIARSSHKEFVLAVRNDIKTGWGKG</sequence>
<gene>
    <name evidence="1" type="ORF">HXN55_03470</name>
</gene>
<reference evidence="1" key="1">
    <citation type="submission" date="2020-04" db="EMBL/GenBank/DDBJ databases">
        <title>Deep metagenomics examines the oral microbiome during advanced dental caries in children, revealing novel taxa and co-occurrences with host molecules.</title>
        <authorList>
            <person name="Baker J.L."/>
            <person name="Morton J.T."/>
            <person name="Dinis M."/>
            <person name="Alvarez R."/>
            <person name="Tran N.C."/>
            <person name="Knight R."/>
            <person name="Edlund A."/>
        </authorList>
    </citation>
    <scope>NUCLEOTIDE SEQUENCE</scope>
    <source>
        <strain evidence="1">JCVI_32_bin.50</strain>
    </source>
</reference>
<comment type="caution">
    <text evidence="1">The sequence shown here is derived from an EMBL/GenBank/DDBJ whole genome shotgun (WGS) entry which is preliminary data.</text>
</comment>
<protein>
    <submittedName>
        <fullName evidence="1">Uncharacterized protein</fullName>
    </submittedName>
</protein>
<dbReference type="EMBL" id="JABZTM010000025">
    <property type="protein sequence ID" value="MBF1446436.1"/>
    <property type="molecule type" value="Genomic_DNA"/>
</dbReference>
<evidence type="ECO:0000313" key="1">
    <source>
        <dbReference type="EMBL" id="MBF1446436.1"/>
    </source>
</evidence>
<dbReference type="Proteomes" id="UP000787419">
    <property type="component" value="Unassembled WGS sequence"/>
</dbReference>